<dbReference type="AlphaFoldDB" id="A0A9D2LBD6"/>
<feature type="domain" description="PD-(D/E)XK endonuclease-like" evidence="4">
    <location>
        <begin position="636"/>
        <end position="891"/>
    </location>
</feature>
<reference evidence="5" key="1">
    <citation type="journal article" date="2021" name="PeerJ">
        <title>Extensive microbial diversity within the chicken gut microbiome revealed by metagenomics and culture.</title>
        <authorList>
            <person name="Gilroy R."/>
            <person name="Ravi A."/>
            <person name="Getino M."/>
            <person name="Pursley I."/>
            <person name="Horton D.L."/>
            <person name="Alikhan N.F."/>
            <person name="Baker D."/>
            <person name="Gharbi K."/>
            <person name="Hall N."/>
            <person name="Watson M."/>
            <person name="Adriaenssens E.M."/>
            <person name="Foster-Nyarko E."/>
            <person name="Jarju S."/>
            <person name="Secka A."/>
            <person name="Antonio M."/>
            <person name="Oren A."/>
            <person name="Chaudhuri R.R."/>
            <person name="La Ragione R."/>
            <person name="Hildebrand F."/>
            <person name="Pallen M.J."/>
        </authorList>
    </citation>
    <scope>NUCLEOTIDE SEQUENCE</scope>
    <source>
        <strain evidence="5">ChiHjej13B12-24818</strain>
    </source>
</reference>
<dbReference type="InterPro" id="IPR038726">
    <property type="entry name" value="PDDEXK_AddAB-type"/>
</dbReference>
<accession>A0A9D2LBD6</accession>
<dbReference type="GO" id="GO:0006281">
    <property type="term" value="P:DNA repair"/>
    <property type="evidence" value="ECO:0007669"/>
    <property type="project" value="UniProtKB-KW"/>
</dbReference>
<evidence type="ECO:0000313" key="5">
    <source>
        <dbReference type="EMBL" id="HJB09390.1"/>
    </source>
</evidence>
<keyword evidence="2" id="KW-0067">ATP-binding</keyword>
<organism evidence="5 6">
    <name type="scientific">Candidatus Brachybacterium merdavium</name>
    <dbReference type="NCBI Taxonomy" id="2838513"/>
    <lineage>
        <taxon>Bacteria</taxon>
        <taxon>Bacillati</taxon>
        <taxon>Actinomycetota</taxon>
        <taxon>Actinomycetes</taxon>
        <taxon>Micrococcales</taxon>
        <taxon>Dermabacteraceae</taxon>
        <taxon>Brachybacterium</taxon>
    </lineage>
</organism>
<dbReference type="Proteomes" id="UP000823823">
    <property type="component" value="Unassembled WGS sequence"/>
</dbReference>
<keyword evidence="2" id="KW-0378">Hydrolase</keyword>
<keyword evidence="1" id="KW-0227">DNA damage</keyword>
<dbReference type="GO" id="GO:0004386">
    <property type="term" value="F:helicase activity"/>
    <property type="evidence" value="ECO:0007669"/>
    <property type="project" value="UniProtKB-KW"/>
</dbReference>
<evidence type="ECO:0000256" key="3">
    <source>
        <dbReference type="ARBA" id="ARBA00023204"/>
    </source>
</evidence>
<sequence length="952" mass="101865">MQIDFGWSADGAGWADASTARGRAGHVRMGPRALLQLLQTRLGLTRPPVEGAVRIAQYLRLIERHLATPSGARSFWPARSFAVDPWSTASQLLRWRDATVEAGWRMGAQPAERHEGLPPRLEALRAVESLVVVGMPGTQGTDGRAATLSPSTADDLAELIALLEEQNREGSTWPLGVDALTLQEDSARLPGLWPRLFELLGAAGVAITDASPDPAAASEPGSAPELVVVQCLDEWSAADVAARFLAAGQGENGERSQNESLTVLASSDTDVLDRALHRRGLPAVGAVAASTDRAHHQVLSLFLEVATAPVDVHQLAALIDLRVLPATEPDGDPIGLVPAPARRRLLDALTQEPGVGGPAWRRALAQLQQRVDEAPADRRTGALKALEAAREIDRLVTDPLPAGDLRPAAISTRLVWLEGRLRAVARGEGDLLASLSQVAVLQDVLGMLDPHTAISRRTLQQIIDTCGGSGPSPRSRPEVSDWDVTTRPAHVRAGSGTVLWWGPAGDETPRPVLWDRGESEALRAGGAHLIDPEQLAALHVEASLQGLRSASRVIAVLPGRILEQAPDPSGLLAHLESARGRDEEDRIGPESLLTGSTWSLAGRSLPVRLPPPQSIDPPRELQRTIGTSAAHLLPTRLSFSQAETLIACPQQWVLKHALGIRPASVADLPTGNRMIGTLVHAVVEALVHQRYDESVGGMTLTVPSTEEIGAAFDQLVPQLASELDLPGRAAERADIRERTQRSLTELFTRTTRAGLRIIGTESRFEHPLTLELASGNRTVPFAGSRDVDARDPAGRPVVLDLKWSRSRTRYGDLYDTGEAIQLASYAWSLAQAEQLAAPAEVGYFLLHSGEFVAAVPELDPRRRAPMDTREAWRRMLAAMTTALDEIAAGTVTAGCRSVLDAAGLGIDAGWAERKKAMTTARETARAAGGLAVENYCASGDHAQLCGLAGDWR</sequence>
<name>A0A9D2LBD6_9MICO</name>
<dbReference type="Pfam" id="PF12705">
    <property type="entry name" value="PDDEXK_1"/>
    <property type="match status" value="1"/>
</dbReference>
<keyword evidence="2" id="KW-0347">Helicase</keyword>
<evidence type="ECO:0000256" key="2">
    <source>
        <dbReference type="ARBA" id="ARBA00022806"/>
    </source>
</evidence>
<evidence type="ECO:0000259" key="4">
    <source>
        <dbReference type="Pfam" id="PF12705"/>
    </source>
</evidence>
<keyword evidence="3" id="KW-0234">DNA repair</keyword>
<proteinExistence type="predicted"/>
<dbReference type="EMBL" id="DWZH01000019">
    <property type="protein sequence ID" value="HJB09390.1"/>
    <property type="molecule type" value="Genomic_DNA"/>
</dbReference>
<protein>
    <submittedName>
        <fullName evidence="5">PD-(D/E)XK nuclease family protein</fullName>
    </submittedName>
</protein>
<reference evidence="5" key="2">
    <citation type="submission" date="2021-04" db="EMBL/GenBank/DDBJ databases">
        <authorList>
            <person name="Gilroy R."/>
        </authorList>
    </citation>
    <scope>NUCLEOTIDE SEQUENCE</scope>
    <source>
        <strain evidence="5">ChiHjej13B12-24818</strain>
    </source>
</reference>
<evidence type="ECO:0000256" key="1">
    <source>
        <dbReference type="ARBA" id="ARBA00022763"/>
    </source>
</evidence>
<gene>
    <name evidence="5" type="ORF">H9786_02485</name>
</gene>
<comment type="caution">
    <text evidence="5">The sequence shown here is derived from an EMBL/GenBank/DDBJ whole genome shotgun (WGS) entry which is preliminary data.</text>
</comment>
<keyword evidence="2" id="KW-0547">Nucleotide-binding</keyword>
<evidence type="ECO:0000313" key="6">
    <source>
        <dbReference type="Proteomes" id="UP000823823"/>
    </source>
</evidence>